<accession>A0A165QKD1</accession>
<keyword evidence="2" id="KW-0378">Hydrolase</keyword>
<evidence type="ECO:0000259" key="1">
    <source>
        <dbReference type="Pfam" id="PF00004"/>
    </source>
</evidence>
<dbReference type="OrthoDB" id="2115716at2759"/>
<protein>
    <submittedName>
        <fullName evidence="2">p-loop containing nucleoside triphosphate hydrolase protein</fullName>
    </submittedName>
</protein>
<sequence length="339" mass="38741">MQYCYHHIQPSAHFLVHDSAERCHALLEAAGAWQAELHEEILVFDEGHWQKSHDLWVEVHKAKWADVILKEEFKELMMSDVEGFFDSEDLYKSLAVPWKRGIIIHGPPGNGKTITLKAVMKTCSDRGFAPLYVKSFRHRRSDEGAMVEVFKKAREMAPCIMVLEDLDSLITDTNRSFFLNQLDGLEGNDGLLLFASTNHLEKLDVALSGRPSRFDRKFAFDDPDERERTLYMKYWQKKLENNPNVLYSDGLIDELVSKTAGFSFAYLKEVFISSLVLLANPKHIATLSFSEVAKGQIRDLRVQMEKAKEQTAKSPPPQENAGAVVNPRFVRRTMQAQPI</sequence>
<evidence type="ECO:0000313" key="3">
    <source>
        <dbReference type="Proteomes" id="UP000076727"/>
    </source>
</evidence>
<dbReference type="STRING" id="1314783.A0A165QKD1"/>
<dbReference type="GO" id="GO:1990275">
    <property type="term" value="F:preribosome binding"/>
    <property type="evidence" value="ECO:0007669"/>
    <property type="project" value="TreeGrafter"/>
</dbReference>
<dbReference type="Gene3D" id="3.40.50.300">
    <property type="entry name" value="P-loop containing nucleotide triphosphate hydrolases"/>
    <property type="match status" value="1"/>
</dbReference>
<dbReference type="AlphaFoldDB" id="A0A165QKD1"/>
<name>A0A165QKD1_9APHY</name>
<feature type="domain" description="ATPase AAA-type core" evidence="1">
    <location>
        <begin position="102"/>
        <end position="221"/>
    </location>
</feature>
<dbReference type="Gene3D" id="1.10.8.60">
    <property type="match status" value="1"/>
</dbReference>
<dbReference type="InterPro" id="IPR050168">
    <property type="entry name" value="AAA_ATPase_domain"/>
</dbReference>
<dbReference type="InterPro" id="IPR027417">
    <property type="entry name" value="P-loop_NTPase"/>
</dbReference>
<reference evidence="2 3" key="1">
    <citation type="journal article" date="2016" name="Mol. Biol. Evol.">
        <title>Comparative Genomics of Early-Diverging Mushroom-Forming Fungi Provides Insights into the Origins of Lignocellulose Decay Capabilities.</title>
        <authorList>
            <person name="Nagy L.G."/>
            <person name="Riley R."/>
            <person name="Tritt A."/>
            <person name="Adam C."/>
            <person name="Daum C."/>
            <person name="Floudas D."/>
            <person name="Sun H."/>
            <person name="Yadav J.S."/>
            <person name="Pangilinan J."/>
            <person name="Larsson K.H."/>
            <person name="Matsuura K."/>
            <person name="Barry K."/>
            <person name="Labutti K."/>
            <person name="Kuo R."/>
            <person name="Ohm R.A."/>
            <person name="Bhattacharya S.S."/>
            <person name="Shirouzu T."/>
            <person name="Yoshinaga Y."/>
            <person name="Martin F.M."/>
            <person name="Grigoriev I.V."/>
            <person name="Hibbett D.S."/>
        </authorList>
    </citation>
    <scope>NUCLEOTIDE SEQUENCE [LARGE SCALE GENOMIC DNA]</scope>
    <source>
        <strain evidence="2 3">L-15889</strain>
    </source>
</reference>
<dbReference type="EMBL" id="KV429057">
    <property type="protein sequence ID" value="KZT69591.1"/>
    <property type="molecule type" value="Genomic_DNA"/>
</dbReference>
<dbReference type="GO" id="GO:0005524">
    <property type="term" value="F:ATP binding"/>
    <property type="evidence" value="ECO:0007669"/>
    <property type="project" value="InterPro"/>
</dbReference>
<dbReference type="Pfam" id="PF00004">
    <property type="entry name" value="AAA"/>
    <property type="match status" value="1"/>
</dbReference>
<dbReference type="CDD" id="cd19481">
    <property type="entry name" value="RecA-like_protease"/>
    <property type="match status" value="1"/>
</dbReference>
<dbReference type="GO" id="GO:0016887">
    <property type="term" value="F:ATP hydrolysis activity"/>
    <property type="evidence" value="ECO:0007669"/>
    <property type="project" value="InterPro"/>
</dbReference>
<keyword evidence="3" id="KW-1185">Reference proteome</keyword>
<dbReference type="PANTHER" id="PTHR23077">
    <property type="entry name" value="AAA-FAMILY ATPASE"/>
    <property type="match status" value="1"/>
</dbReference>
<dbReference type="PANTHER" id="PTHR23077:SF132">
    <property type="entry name" value="ATP-DEPENDENT ZN PROTEASE"/>
    <property type="match status" value="1"/>
</dbReference>
<dbReference type="GO" id="GO:0003723">
    <property type="term" value="F:RNA binding"/>
    <property type="evidence" value="ECO:0007669"/>
    <property type="project" value="TreeGrafter"/>
</dbReference>
<proteinExistence type="predicted"/>
<evidence type="ECO:0000313" key="2">
    <source>
        <dbReference type="EMBL" id="KZT69591.1"/>
    </source>
</evidence>
<dbReference type="Proteomes" id="UP000076727">
    <property type="component" value="Unassembled WGS sequence"/>
</dbReference>
<gene>
    <name evidence="2" type="ORF">DAEQUDRAFT_669374</name>
</gene>
<dbReference type="GO" id="GO:0005634">
    <property type="term" value="C:nucleus"/>
    <property type="evidence" value="ECO:0007669"/>
    <property type="project" value="TreeGrafter"/>
</dbReference>
<dbReference type="SUPFAM" id="SSF52540">
    <property type="entry name" value="P-loop containing nucleoside triphosphate hydrolases"/>
    <property type="match status" value="1"/>
</dbReference>
<dbReference type="InterPro" id="IPR003959">
    <property type="entry name" value="ATPase_AAA_core"/>
</dbReference>
<dbReference type="GO" id="GO:0042254">
    <property type="term" value="P:ribosome biogenesis"/>
    <property type="evidence" value="ECO:0007669"/>
    <property type="project" value="TreeGrafter"/>
</dbReference>
<organism evidence="2 3">
    <name type="scientific">Daedalea quercina L-15889</name>
    <dbReference type="NCBI Taxonomy" id="1314783"/>
    <lineage>
        <taxon>Eukaryota</taxon>
        <taxon>Fungi</taxon>
        <taxon>Dikarya</taxon>
        <taxon>Basidiomycota</taxon>
        <taxon>Agaricomycotina</taxon>
        <taxon>Agaricomycetes</taxon>
        <taxon>Polyporales</taxon>
        <taxon>Fomitopsis</taxon>
    </lineage>
</organism>